<accession>A0A8S5RHV3</accession>
<name>A0A8S5RHV3_9VIRU</name>
<protein>
    <submittedName>
        <fullName evidence="1">Uncharacterized protein</fullName>
    </submittedName>
</protein>
<sequence>MLRSITLLLIRSRQKYRHFINKRESIFPP</sequence>
<dbReference type="EMBL" id="BK059105">
    <property type="protein sequence ID" value="DAE30968.1"/>
    <property type="molecule type" value="Genomic_DNA"/>
</dbReference>
<proteinExistence type="predicted"/>
<reference evidence="1" key="1">
    <citation type="journal article" date="2021" name="Proc. Natl. Acad. Sci. U.S.A.">
        <title>A Catalog of Tens of Thousands of Viruses from Human Metagenomes Reveals Hidden Associations with Chronic Diseases.</title>
        <authorList>
            <person name="Tisza M.J."/>
            <person name="Buck C.B."/>
        </authorList>
    </citation>
    <scope>NUCLEOTIDE SEQUENCE</scope>
    <source>
        <strain evidence="1">CtML55</strain>
    </source>
</reference>
<evidence type="ECO:0000313" key="1">
    <source>
        <dbReference type="EMBL" id="DAE30968.1"/>
    </source>
</evidence>
<organism evidence="1">
    <name type="scientific">virus sp. ctML55</name>
    <dbReference type="NCBI Taxonomy" id="2827627"/>
    <lineage>
        <taxon>Viruses</taxon>
    </lineage>
</organism>